<feature type="transmembrane region" description="Helical" evidence="4">
    <location>
        <begin position="204"/>
        <end position="231"/>
    </location>
</feature>
<dbReference type="PROSITE" id="PS00674">
    <property type="entry name" value="AAA"/>
    <property type="match status" value="2"/>
</dbReference>
<dbReference type="Gene3D" id="3.40.50.300">
    <property type="entry name" value="P-loop containing nucleotide triphosphate hydrolases"/>
    <property type="match status" value="2"/>
</dbReference>
<dbReference type="FunFam" id="3.40.50.300:FF:001025">
    <property type="entry name" value="ATPase family, AAA domain-containing 2B"/>
    <property type="match status" value="1"/>
</dbReference>
<name>A0A7C3J500_9CREN</name>
<dbReference type="InterPro" id="IPR027417">
    <property type="entry name" value="P-loop_NTPase"/>
</dbReference>
<comment type="caution">
    <text evidence="6">The sequence shown here is derived from an EMBL/GenBank/DDBJ whole genome shotgun (WGS) entry which is preliminary data.</text>
</comment>
<dbReference type="InterPro" id="IPR003593">
    <property type="entry name" value="AAA+_ATPase"/>
</dbReference>
<evidence type="ECO:0000256" key="4">
    <source>
        <dbReference type="SAM" id="Phobius"/>
    </source>
</evidence>
<dbReference type="FunFam" id="3.40.50.300:FF:000012">
    <property type="entry name" value="Transitional endoplasmic reticulum ATPase"/>
    <property type="match status" value="1"/>
</dbReference>
<keyword evidence="4" id="KW-0812">Transmembrane</keyword>
<evidence type="ECO:0000256" key="1">
    <source>
        <dbReference type="ARBA" id="ARBA00022741"/>
    </source>
</evidence>
<organism evidence="6">
    <name type="scientific">Candidatus Methanomethylicus mesodigestus</name>
    <dbReference type="NCBI Taxonomy" id="1867258"/>
    <lineage>
        <taxon>Archaea</taxon>
        <taxon>Thermoproteota</taxon>
        <taxon>Methanosuratincolia</taxon>
        <taxon>Candidatus Methanomethylicales</taxon>
        <taxon>Candidatus Methanomethylicaceae</taxon>
        <taxon>Candidatus Methanomethylicus</taxon>
    </lineage>
</organism>
<dbReference type="GO" id="GO:0016887">
    <property type="term" value="F:ATP hydrolysis activity"/>
    <property type="evidence" value="ECO:0007669"/>
    <property type="project" value="InterPro"/>
</dbReference>
<protein>
    <submittedName>
        <fullName evidence="6">AAA family ATPase</fullName>
    </submittedName>
</protein>
<reference evidence="6" key="1">
    <citation type="journal article" date="2020" name="mSystems">
        <title>Genome- and Community-Level Interaction Insights into Carbon Utilization and Element Cycling Functions of Hydrothermarchaeota in Hydrothermal Sediment.</title>
        <authorList>
            <person name="Zhou Z."/>
            <person name="Liu Y."/>
            <person name="Xu W."/>
            <person name="Pan J."/>
            <person name="Luo Z.H."/>
            <person name="Li M."/>
        </authorList>
    </citation>
    <scope>NUCLEOTIDE SEQUENCE [LARGE SCALE GENOMIC DNA]</scope>
    <source>
        <strain evidence="6">SpSt-468</strain>
    </source>
</reference>
<evidence type="ECO:0000256" key="3">
    <source>
        <dbReference type="ARBA" id="ARBA00023054"/>
    </source>
</evidence>
<dbReference type="Pfam" id="PF17862">
    <property type="entry name" value="AAA_lid_3"/>
    <property type="match status" value="1"/>
</dbReference>
<evidence type="ECO:0000313" key="6">
    <source>
        <dbReference type="EMBL" id="HFK21189.1"/>
    </source>
</evidence>
<evidence type="ECO:0000256" key="2">
    <source>
        <dbReference type="ARBA" id="ARBA00022840"/>
    </source>
</evidence>
<feature type="transmembrane region" description="Helical" evidence="4">
    <location>
        <begin position="80"/>
        <end position="101"/>
    </location>
</feature>
<feature type="domain" description="AAA+ ATPase" evidence="5">
    <location>
        <begin position="370"/>
        <end position="508"/>
    </location>
</feature>
<dbReference type="GO" id="GO:0005524">
    <property type="term" value="F:ATP binding"/>
    <property type="evidence" value="ECO:0007669"/>
    <property type="project" value="UniProtKB-KW"/>
</dbReference>
<feature type="transmembrane region" description="Helical" evidence="4">
    <location>
        <begin position="251"/>
        <end position="283"/>
    </location>
</feature>
<dbReference type="InterPro" id="IPR041569">
    <property type="entry name" value="AAA_lid_3"/>
</dbReference>
<dbReference type="PANTHER" id="PTHR23077:SF199">
    <property type="entry name" value="AAA FAMILY ATPASE"/>
    <property type="match status" value="1"/>
</dbReference>
<feature type="transmembrane region" description="Helical" evidence="4">
    <location>
        <begin position="50"/>
        <end position="68"/>
    </location>
</feature>
<dbReference type="Pfam" id="PF00004">
    <property type="entry name" value="AAA"/>
    <property type="match status" value="2"/>
</dbReference>
<keyword evidence="2" id="KW-0067">ATP-binding</keyword>
<dbReference type="InterPro" id="IPR003960">
    <property type="entry name" value="ATPase_AAA_CS"/>
</dbReference>
<dbReference type="Gene3D" id="1.10.8.60">
    <property type="match status" value="2"/>
</dbReference>
<feature type="transmembrane region" description="Helical" evidence="4">
    <location>
        <begin position="137"/>
        <end position="155"/>
    </location>
</feature>
<dbReference type="PANTHER" id="PTHR23077">
    <property type="entry name" value="AAA-FAMILY ATPASE"/>
    <property type="match status" value="1"/>
</dbReference>
<proteinExistence type="predicted"/>
<keyword evidence="3" id="KW-0175">Coiled coil</keyword>
<gene>
    <name evidence="6" type="ORF">ENS19_07945</name>
</gene>
<dbReference type="InterPro" id="IPR050168">
    <property type="entry name" value="AAA_ATPase_domain"/>
</dbReference>
<evidence type="ECO:0000259" key="5">
    <source>
        <dbReference type="SMART" id="SM00382"/>
    </source>
</evidence>
<feature type="transmembrane region" description="Helical" evidence="4">
    <location>
        <begin position="107"/>
        <end position="130"/>
    </location>
</feature>
<dbReference type="EMBL" id="DSTX01000013">
    <property type="protein sequence ID" value="HFK21189.1"/>
    <property type="molecule type" value="Genomic_DNA"/>
</dbReference>
<accession>A0A7C3J500</accession>
<keyword evidence="4" id="KW-0472">Membrane</keyword>
<feature type="transmembrane region" description="Helical" evidence="4">
    <location>
        <begin position="12"/>
        <end position="44"/>
    </location>
</feature>
<keyword evidence="1" id="KW-0547">Nucleotide-binding</keyword>
<feature type="domain" description="AAA+ ATPase" evidence="5">
    <location>
        <begin position="655"/>
        <end position="791"/>
    </location>
</feature>
<feature type="transmembrane region" description="Helical" evidence="4">
    <location>
        <begin position="175"/>
        <end position="192"/>
    </location>
</feature>
<dbReference type="SMART" id="SM00382">
    <property type="entry name" value="AAA"/>
    <property type="match status" value="2"/>
</dbReference>
<dbReference type="SUPFAM" id="SSF52540">
    <property type="entry name" value="P-loop containing nucleoside triphosphate hydrolases"/>
    <property type="match status" value="2"/>
</dbReference>
<keyword evidence="4" id="KW-1133">Transmembrane helix</keyword>
<dbReference type="InterPro" id="IPR003959">
    <property type="entry name" value="ATPase_AAA_core"/>
</dbReference>
<sequence>MNSGPVKSPLGVLLLASITFISFFFLGLFTLPFMIIIATAVAALSYYRPVWVVVFLSAVLFFPIFQLISSTMIPSYNLYYIYILLAVLIVTVFMLDVIDWLPTATGVLLGLLVPSSFGIFFVLPIIAMMAVYKGIKAGVITASTLSLFGIFFMWAPQLGLTFTSLSQYSVFFPDTAYLSSLYFPSAMFSIFLGPDWRSLIQQSYAVSIFTLTPIYFIAVSSIVLVLGHYLAGALRRARLNSPLCKAISTSLASFLGGILLFGTADLLLASLAAPFSLVVALTITRPLFLQNPRISGSGLRELLSRPAIMRGINFEKEEGFMVEAKPSKSVRMMDCWDRIRGIDDIKGELIKALAFPMKYRNEAEKFGVRPAKGILLFGPPGTGKTTILRGLASKMGVKYIEINLSEVLSKWYGESERRIADVFEDARRSAPCILAINDIDSIGKERTAYTHDDVTPRVLNVMLQEMDATIQGESDTIVVATTNKPQLLDKALIRPGRFDKIFYIPPPDEGARVEIFRCYLKGKAAIVDGIDYGALARASERFSGADIEAVVNKVLSGAFYKEISTRKETKITQEMLEEAIKSTRPSIDFGMLEEYERFRAEFQRDRKITTGWEAGIGFVSFDDIGGLDAAKAELRESIELPLRRPDLIEKLRVKPVKGILLYGPPGNGKTLLARAVASEVNANFFVISGAEIVKGGADQATSRIKEIFNLAKDNSPAIIFIDEVDQVAPDRADVNNRAFVPVTTQLLSEIDGIKELKGVIVLAATNRQGSIDSALLRAGRIEKHIFIPPPDQKAREEILSIYLRESNVSKDVIINEIAKLTEGYSAADLQELVNEAKKNVIRSTLRGEVRDWIEMEDFRVALKKKGTHPTPP</sequence>
<dbReference type="AlphaFoldDB" id="A0A7C3J500"/>